<dbReference type="KEGG" id="bid:Bind_3109"/>
<evidence type="ECO:0000313" key="10">
    <source>
        <dbReference type="EMBL" id="ACB96670.1"/>
    </source>
</evidence>
<dbReference type="GO" id="GO:0005829">
    <property type="term" value="C:cytosol"/>
    <property type="evidence" value="ECO:0007669"/>
    <property type="project" value="TreeGrafter"/>
</dbReference>
<comment type="pathway">
    <text evidence="7">Amino-acid biosynthesis; D-alanine biosynthesis; D-alanine from L-alanine: step 1/1.</text>
</comment>
<evidence type="ECO:0000256" key="4">
    <source>
        <dbReference type="ARBA" id="ARBA00013089"/>
    </source>
</evidence>
<evidence type="ECO:0000259" key="9">
    <source>
        <dbReference type="SMART" id="SM01005"/>
    </source>
</evidence>
<feature type="active site" description="Proton acceptor; specific for D-alanine" evidence="7">
    <location>
        <position position="42"/>
    </location>
</feature>
<dbReference type="AlphaFoldDB" id="B2IC73"/>
<name>B2IC73_BEII9</name>
<sequence>MDQKEISLRGAGAILTIDLAAIVANWQTLQAVSGTECGAVVKADAYGLGLHPVVKALYEAGCRTFFVAHAFEGAEVRALAPEAIIYVLNGVRPAQEYTFAAHNLRPVLNSVPEVEDWGQYCATSHKRAPDGSLLKAGLRIDTGVNQLGLKLYDLERVDHLSPLFDVTLLLSQLVTADDSIADRQIEAFDKIRARYPGVPASLANSAAIFLDNNPPLYDLVRPGYALYGGNPVPGRPNPMRPVVRLDAHIIQVRVLEPGHSVGVERLWKARGPRRVIMVAAGLADGIPSGLTDNEKHVGGKALIQGTLCPYVSDIAMDYSVIDVSDATYLERGEMVELLGKTVTIDDFAAMANVSGYEILSNLGRRCHRRYQPL</sequence>
<dbReference type="GO" id="GO:0030170">
    <property type="term" value="F:pyridoxal phosphate binding"/>
    <property type="evidence" value="ECO:0007669"/>
    <property type="project" value="UniProtKB-UniRule"/>
</dbReference>
<dbReference type="UniPathway" id="UPA00042">
    <property type="reaction ID" value="UER00497"/>
</dbReference>
<dbReference type="eggNOG" id="COG0787">
    <property type="taxonomic scope" value="Bacteria"/>
</dbReference>
<dbReference type="SMART" id="SM01005">
    <property type="entry name" value="Ala_racemase_C"/>
    <property type="match status" value="1"/>
</dbReference>
<evidence type="ECO:0000256" key="7">
    <source>
        <dbReference type="HAMAP-Rule" id="MF_01201"/>
    </source>
</evidence>
<keyword evidence="5 7" id="KW-0663">Pyridoxal phosphate</keyword>
<evidence type="ECO:0000256" key="6">
    <source>
        <dbReference type="ARBA" id="ARBA00023235"/>
    </source>
</evidence>
<feature type="binding site" evidence="7">
    <location>
        <position position="316"/>
    </location>
    <ligand>
        <name>substrate</name>
    </ligand>
</feature>
<comment type="function">
    <text evidence="7">Catalyzes the interconversion of L-alanine and D-alanine. May also act on other amino acids.</text>
</comment>
<accession>B2IC73</accession>
<reference evidence="10 11" key="2">
    <citation type="journal article" date="2010" name="J. Bacteriol.">
        <title>Complete genome sequence of Beijerinckia indica subsp. indica.</title>
        <authorList>
            <person name="Tamas I."/>
            <person name="Dedysh S.N."/>
            <person name="Liesack W."/>
            <person name="Stott M.B."/>
            <person name="Alam M."/>
            <person name="Murrell J.C."/>
            <person name="Dunfield P.F."/>
        </authorList>
    </citation>
    <scope>NUCLEOTIDE SEQUENCE [LARGE SCALE GENOMIC DNA]</scope>
    <source>
        <strain evidence="11">ATCC 9039 / DSM 1715 / NCIMB 8712</strain>
    </source>
</reference>
<dbReference type="InterPro" id="IPR011079">
    <property type="entry name" value="Ala_racemase_C"/>
</dbReference>
<dbReference type="Pfam" id="PF00842">
    <property type="entry name" value="Ala_racemase_C"/>
    <property type="match status" value="1"/>
</dbReference>
<dbReference type="SUPFAM" id="SSF51419">
    <property type="entry name" value="PLP-binding barrel"/>
    <property type="match status" value="1"/>
</dbReference>
<dbReference type="PANTHER" id="PTHR30511">
    <property type="entry name" value="ALANINE RACEMASE"/>
    <property type="match status" value="1"/>
</dbReference>
<dbReference type="OrthoDB" id="9813814at2"/>
<dbReference type="PRINTS" id="PR00992">
    <property type="entry name" value="ALARACEMASE"/>
</dbReference>
<dbReference type="InterPro" id="IPR001608">
    <property type="entry name" value="Ala_racemase_N"/>
</dbReference>
<evidence type="ECO:0000313" key="11">
    <source>
        <dbReference type="Proteomes" id="UP000001695"/>
    </source>
</evidence>
<dbReference type="EMBL" id="CP001016">
    <property type="protein sequence ID" value="ACB96670.1"/>
    <property type="molecule type" value="Genomic_DNA"/>
</dbReference>
<dbReference type="Pfam" id="PF01168">
    <property type="entry name" value="Ala_racemase_N"/>
    <property type="match status" value="1"/>
</dbReference>
<dbReference type="STRING" id="395963.Bind_3109"/>
<dbReference type="Gene3D" id="2.40.37.10">
    <property type="entry name" value="Lyase, Ornithine Decarboxylase, Chain A, domain 1"/>
    <property type="match status" value="1"/>
</dbReference>
<dbReference type="InterPro" id="IPR009006">
    <property type="entry name" value="Ala_racemase/Decarboxylase_C"/>
</dbReference>
<keyword evidence="11" id="KW-1185">Reference proteome</keyword>
<dbReference type="Proteomes" id="UP000001695">
    <property type="component" value="Chromosome"/>
</dbReference>
<dbReference type="HOGENOM" id="CLU_028393_1_1_5"/>
<dbReference type="HAMAP" id="MF_01201">
    <property type="entry name" value="Ala_racemase"/>
    <property type="match status" value="1"/>
</dbReference>
<dbReference type="GO" id="GO:0030632">
    <property type="term" value="P:D-alanine biosynthetic process"/>
    <property type="evidence" value="ECO:0007669"/>
    <property type="project" value="UniProtKB-UniRule"/>
</dbReference>
<keyword evidence="6 7" id="KW-0413">Isomerase</keyword>
<dbReference type="GO" id="GO:0008784">
    <property type="term" value="F:alanine racemase activity"/>
    <property type="evidence" value="ECO:0007669"/>
    <property type="project" value="UniProtKB-UniRule"/>
</dbReference>
<dbReference type="PANTHER" id="PTHR30511:SF0">
    <property type="entry name" value="ALANINE RACEMASE, CATABOLIC-RELATED"/>
    <property type="match status" value="1"/>
</dbReference>
<comment type="catalytic activity">
    <reaction evidence="1 7">
        <text>L-alanine = D-alanine</text>
        <dbReference type="Rhea" id="RHEA:20249"/>
        <dbReference type="ChEBI" id="CHEBI:57416"/>
        <dbReference type="ChEBI" id="CHEBI:57972"/>
        <dbReference type="EC" id="5.1.1.1"/>
    </reaction>
</comment>
<protein>
    <recommendedName>
        <fullName evidence="4 7">Alanine racemase</fullName>
        <ecNumber evidence="4 7">5.1.1.1</ecNumber>
    </recommendedName>
</protein>
<dbReference type="InterPro" id="IPR020622">
    <property type="entry name" value="Ala_racemase_pyridoxalP-BS"/>
</dbReference>
<evidence type="ECO:0000256" key="3">
    <source>
        <dbReference type="ARBA" id="ARBA00007880"/>
    </source>
</evidence>
<comment type="similarity">
    <text evidence="3 7">Belongs to the alanine racemase family.</text>
</comment>
<dbReference type="PROSITE" id="PS00395">
    <property type="entry name" value="ALANINE_RACEMASE"/>
    <property type="match status" value="1"/>
</dbReference>
<evidence type="ECO:0000256" key="8">
    <source>
        <dbReference type="PIRSR" id="PIRSR600821-50"/>
    </source>
</evidence>
<gene>
    <name evidence="10" type="ordered locus">Bind_3109</name>
</gene>
<dbReference type="EC" id="5.1.1.1" evidence="4 7"/>
<organism evidence="10 11">
    <name type="scientific">Beijerinckia indica subsp. indica (strain ATCC 9039 / DSM 1715 / NCIMB 8712)</name>
    <dbReference type="NCBI Taxonomy" id="395963"/>
    <lineage>
        <taxon>Bacteria</taxon>
        <taxon>Pseudomonadati</taxon>
        <taxon>Pseudomonadota</taxon>
        <taxon>Alphaproteobacteria</taxon>
        <taxon>Hyphomicrobiales</taxon>
        <taxon>Beijerinckiaceae</taxon>
        <taxon>Beijerinckia</taxon>
    </lineage>
</organism>
<proteinExistence type="inferred from homology"/>
<evidence type="ECO:0000256" key="5">
    <source>
        <dbReference type="ARBA" id="ARBA00022898"/>
    </source>
</evidence>
<reference evidence="11" key="1">
    <citation type="submission" date="2008-03" db="EMBL/GenBank/DDBJ databases">
        <title>Complete sequence of chromosome of Beijerinckia indica subsp. indica ATCC 9039.</title>
        <authorList>
            <consortium name="US DOE Joint Genome Institute"/>
            <person name="Copeland A."/>
            <person name="Lucas S."/>
            <person name="Lapidus A."/>
            <person name="Glavina del Rio T."/>
            <person name="Dalin E."/>
            <person name="Tice H."/>
            <person name="Bruce D."/>
            <person name="Goodwin L."/>
            <person name="Pitluck S."/>
            <person name="LaButti K."/>
            <person name="Schmutz J."/>
            <person name="Larimer F."/>
            <person name="Land M."/>
            <person name="Hauser L."/>
            <person name="Kyrpides N."/>
            <person name="Mikhailova N."/>
            <person name="Dunfield P.F."/>
            <person name="Dedysh S.N."/>
            <person name="Liesack W."/>
            <person name="Saw J.H."/>
            <person name="Alam M."/>
            <person name="Chen Y."/>
            <person name="Murrell J.C."/>
            <person name="Richardson P."/>
        </authorList>
    </citation>
    <scope>NUCLEOTIDE SEQUENCE [LARGE SCALE GENOMIC DNA]</scope>
    <source>
        <strain evidence="11">ATCC 9039 / DSM 1715 / NCIMB 8712</strain>
    </source>
</reference>
<evidence type="ECO:0000256" key="2">
    <source>
        <dbReference type="ARBA" id="ARBA00001933"/>
    </source>
</evidence>
<dbReference type="NCBIfam" id="TIGR00492">
    <property type="entry name" value="alr"/>
    <property type="match status" value="1"/>
</dbReference>
<feature type="domain" description="Alanine racemase C-terminal" evidence="9">
    <location>
        <begin position="242"/>
        <end position="371"/>
    </location>
</feature>
<dbReference type="InterPro" id="IPR029066">
    <property type="entry name" value="PLP-binding_barrel"/>
</dbReference>
<dbReference type="CDD" id="cd00430">
    <property type="entry name" value="PLPDE_III_AR"/>
    <property type="match status" value="1"/>
</dbReference>
<dbReference type="SMR" id="B2IC73"/>
<dbReference type="Gene3D" id="3.20.20.10">
    <property type="entry name" value="Alanine racemase"/>
    <property type="match status" value="1"/>
</dbReference>
<feature type="modified residue" description="N6-(pyridoxal phosphate)lysine" evidence="7 8">
    <location>
        <position position="42"/>
    </location>
</feature>
<dbReference type="SUPFAM" id="SSF50621">
    <property type="entry name" value="Alanine racemase C-terminal domain-like"/>
    <property type="match status" value="1"/>
</dbReference>
<comment type="caution">
    <text evidence="7">Lacks conserved residue(s) required for the propagation of feature annotation.</text>
</comment>
<comment type="cofactor">
    <cofactor evidence="2 7 8">
        <name>pyridoxal 5'-phosphate</name>
        <dbReference type="ChEBI" id="CHEBI:597326"/>
    </cofactor>
</comment>
<dbReference type="RefSeq" id="WP_012386018.1">
    <property type="nucleotide sequence ID" value="NC_010581.1"/>
</dbReference>
<evidence type="ECO:0000256" key="1">
    <source>
        <dbReference type="ARBA" id="ARBA00000316"/>
    </source>
</evidence>
<dbReference type="InterPro" id="IPR000821">
    <property type="entry name" value="Ala_racemase"/>
</dbReference>